<evidence type="ECO:0000313" key="3">
    <source>
        <dbReference type="EMBL" id="POR46512.1"/>
    </source>
</evidence>
<dbReference type="SUPFAM" id="SSF51905">
    <property type="entry name" value="FAD/NAD(P)-binding domain"/>
    <property type="match status" value="1"/>
</dbReference>
<dbReference type="Proteomes" id="UP000236919">
    <property type="component" value="Unassembled WGS sequence"/>
</dbReference>
<dbReference type="InterPro" id="IPR036188">
    <property type="entry name" value="FAD/NAD-bd_sf"/>
</dbReference>
<dbReference type="PANTHER" id="PTHR13847:SF281">
    <property type="entry name" value="FAD DEPENDENT OXIDOREDUCTASE DOMAIN-CONTAINING PROTEIN"/>
    <property type="match status" value="1"/>
</dbReference>
<evidence type="ECO:0000256" key="1">
    <source>
        <dbReference type="ARBA" id="ARBA00023002"/>
    </source>
</evidence>
<gene>
    <name evidence="3" type="ORF">CYD53_12440</name>
</gene>
<sequence>MTRFSTEPPYALTAVAAPVTGRLAGTREVDMVLVGGGYGGLLTAIELAEAGARVAVIEAREIGAGGSGRNHGQCIPVFGYLDPATLPEKGVGLLAEAGARVFDRIARHGLRCEAVQKGTLSAAYNDRTLAATRAAQAKYAGYGKTEHYLDAEEVAALTGTRAFLGGWVHREGGHLNPLGYARELARLALSLGVEVFTDSPMTGFSHRDGRWCVRTPEGEVRARTVGLTTDAYSTAAIPGAVTQGFFPLTSYAVASRPLTAEERASVMPSGMNFGDTHHDPMFFRIDASGRIITGGLQEPGRGSRFAYTAAFMTRRLSRIWPVLAGLGWEFMWTGTVSMALDQTPSIQRLDDGLWALSGWSGRGVPTSAALACAFARTLEDPASGLAWWPQRQPPRVVARALLGRMVQLCRGPFNQLRDRMEG</sequence>
<reference evidence="3 4" key="1">
    <citation type="submission" date="2018-01" db="EMBL/GenBank/DDBJ databases">
        <title>Genomic Encyclopedia of Type Strains, Phase III (KMG-III): the genomes of soil and plant-associated and newly described type strains.</title>
        <authorList>
            <person name="Whitman W."/>
        </authorList>
    </citation>
    <scope>NUCLEOTIDE SEQUENCE [LARGE SCALE GENOMIC DNA]</scope>
    <source>
        <strain evidence="3 4">1131</strain>
    </source>
</reference>
<evidence type="ECO:0000259" key="2">
    <source>
        <dbReference type="Pfam" id="PF01266"/>
    </source>
</evidence>
<dbReference type="EMBL" id="PQFZ01000024">
    <property type="protein sequence ID" value="POR46512.1"/>
    <property type="molecule type" value="Genomic_DNA"/>
</dbReference>
<dbReference type="Gene3D" id="3.50.50.60">
    <property type="entry name" value="FAD/NAD(P)-binding domain"/>
    <property type="match status" value="1"/>
</dbReference>
<organism evidence="3 4">
    <name type="scientific">Bosea psychrotolerans</name>
    <dbReference type="NCBI Taxonomy" id="1871628"/>
    <lineage>
        <taxon>Bacteria</taxon>
        <taxon>Pseudomonadati</taxon>
        <taxon>Pseudomonadota</taxon>
        <taxon>Alphaproteobacteria</taxon>
        <taxon>Hyphomicrobiales</taxon>
        <taxon>Boseaceae</taxon>
        <taxon>Bosea</taxon>
    </lineage>
</organism>
<dbReference type="Pfam" id="PF01266">
    <property type="entry name" value="DAO"/>
    <property type="match status" value="1"/>
</dbReference>
<evidence type="ECO:0000313" key="4">
    <source>
        <dbReference type="Proteomes" id="UP000236919"/>
    </source>
</evidence>
<feature type="domain" description="FAD dependent oxidoreductase" evidence="2">
    <location>
        <begin position="30"/>
        <end position="374"/>
    </location>
</feature>
<dbReference type="InterPro" id="IPR006076">
    <property type="entry name" value="FAD-dep_OxRdtase"/>
</dbReference>
<proteinExistence type="predicted"/>
<keyword evidence="1" id="KW-0560">Oxidoreductase</keyword>
<dbReference type="Gene3D" id="3.30.9.10">
    <property type="entry name" value="D-Amino Acid Oxidase, subunit A, domain 2"/>
    <property type="match status" value="1"/>
</dbReference>
<dbReference type="GO" id="GO:0005737">
    <property type="term" value="C:cytoplasm"/>
    <property type="evidence" value="ECO:0007669"/>
    <property type="project" value="TreeGrafter"/>
</dbReference>
<accession>A0A2S4LVN3</accession>
<dbReference type="AlphaFoldDB" id="A0A2S4LVN3"/>
<dbReference type="GO" id="GO:0016491">
    <property type="term" value="F:oxidoreductase activity"/>
    <property type="evidence" value="ECO:0007669"/>
    <property type="project" value="UniProtKB-KW"/>
</dbReference>
<keyword evidence="4" id="KW-1185">Reference proteome</keyword>
<protein>
    <submittedName>
        <fullName evidence="3">Glycine/D-amino acid oxidase-like deaminating enzyme</fullName>
    </submittedName>
</protein>
<name>A0A2S4LVN3_9HYPH</name>
<dbReference type="PANTHER" id="PTHR13847">
    <property type="entry name" value="SARCOSINE DEHYDROGENASE-RELATED"/>
    <property type="match status" value="1"/>
</dbReference>
<comment type="caution">
    <text evidence="3">The sequence shown here is derived from an EMBL/GenBank/DDBJ whole genome shotgun (WGS) entry which is preliminary data.</text>
</comment>
<dbReference type="RefSeq" id="WP_210202436.1">
    <property type="nucleotide sequence ID" value="NZ_PQFZ01000024.1"/>
</dbReference>